<keyword evidence="3" id="KW-1185">Reference proteome</keyword>
<evidence type="ECO:0000313" key="3">
    <source>
        <dbReference type="Proteomes" id="UP000218387"/>
    </source>
</evidence>
<dbReference type="Gene3D" id="3.60.15.10">
    <property type="entry name" value="Ribonuclease Z/Hydroxyacylglutathione hydrolase-like"/>
    <property type="match status" value="1"/>
</dbReference>
<dbReference type="SMART" id="SM00849">
    <property type="entry name" value="Lactamase_B"/>
    <property type="match status" value="1"/>
</dbReference>
<gene>
    <name evidence="2" type="ORF">CPZ25_014050</name>
</gene>
<dbReference type="InterPro" id="IPR052533">
    <property type="entry name" value="WalJ/YycJ-like"/>
</dbReference>
<dbReference type="InterPro" id="IPR036866">
    <property type="entry name" value="RibonucZ/Hydroxyglut_hydro"/>
</dbReference>
<dbReference type="Pfam" id="PF12706">
    <property type="entry name" value="Lactamase_B_2"/>
    <property type="match status" value="1"/>
</dbReference>
<reference evidence="2 3" key="1">
    <citation type="submission" date="2018-05" db="EMBL/GenBank/DDBJ databases">
        <title>Genome comparison of Eubacterium sp.</title>
        <authorList>
            <person name="Feng Y."/>
            <person name="Sanchez-Andrea I."/>
            <person name="Stams A.J.M."/>
            <person name="De Vos W.M."/>
        </authorList>
    </citation>
    <scope>NUCLEOTIDE SEQUENCE [LARGE SCALE GENOMIC DNA]</scope>
    <source>
        <strain evidence="2 3">YI</strain>
    </source>
</reference>
<feature type="domain" description="Metallo-beta-lactamase" evidence="1">
    <location>
        <begin position="11"/>
        <end position="189"/>
    </location>
</feature>
<dbReference type="GO" id="GO:0016787">
    <property type="term" value="F:hydrolase activity"/>
    <property type="evidence" value="ECO:0007669"/>
    <property type="project" value="UniProtKB-KW"/>
</dbReference>
<name>A0A4V1GM85_EUBML</name>
<protein>
    <submittedName>
        <fullName evidence="2">MBL fold metallo-hydrolase</fullName>
    </submittedName>
</protein>
<dbReference type="PANTHER" id="PTHR47619:SF1">
    <property type="entry name" value="EXODEOXYRIBONUCLEASE WALJ"/>
    <property type="match status" value="1"/>
</dbReference>
<dbReference type="AlphaFoldDB" id="A0A4V1GM85"/>
<dbReference type="EMBL" id="CP029487">
    <property type="protein sequence ID" value="QCT72406.1"/>
    <property type="molecule type" value="Genomic_DNA"/>
</dbReference>
<dbReference type="SUPFAM" id="SSF56281">
    <property type="entry name" value="Metallo-hydrolase/oxidoreductase"/>
    <property type="match status" value="1"/>
</dbReference>
<dbReference type="InterPro" id="IPR001279">
    <property type="entry name" value="Metallo-B-lactamas"/>
</dbReference>
<dbReference type="RefSeq" id="WP_058693099.1">
    <property type="nucleotide sequence ID" value="NZ_CABJDW020000013.1"/>
</dbReference>
<proteinExistence type="predicted"/>
<organism evidence="2 3">
    <name type="scientific">Eubacterium maltosivorans</name>
    <dbReference type="NCBI Taxonomy" id="2041044"/>
    <lineage>
        <taxon>Bacteria</taxon>
        <taxon>Bacillati</taxon>
        <taxon>Bacillota</taxon>
        <taxon>Clostridia</taxon>
        <taxon>Eubacteriales</taxon>
        <taxon>Eubacteriaceae</taxon>
        <taxon>Eubacterium</taxon>
    </lineage>
</organism>
<dbReference type="KEGG" id="emt:CPZ25_014050"/>
<accession>A0A4V1GM85</accession>
<keyword evidence="2" id="KW-0378">Hydrolase</keyword>
<sequence length="262" mass="28575">MKFCSLYSGSSGNSLFVSHSKTKLLIDAGLSGKRIEQALCSIDELPAQLGGILVTHEHRDHIHGVGVLSRRYDLPVYANFATWESMRDSLGKIAEHNVRVFETGRAFVIGDLQIEAFNTSHDAVESVGFTIDSGCSSVGIATDTGVITPRIMEALKGRDLVVLESNHDPAMLEAGRYPFPLKQRIKGNHGHLSNEICGETVCTLVKEGLDKIVLAHLSEENNYPLLAYQTTARILEAEGIQPGEDLSLVVAGRKNSSEIYEL</sequence>
<evidence type="ECO:0000259" key="1">
    <source>
        <dbReference type="SMART" id="SM00849"/>
    </source>
</evidence>
<dbReference type="PANTHER" id="PTHR47619">
    <property type="entry name" value="METALLO-HYDROLASE YYCJ-RELATED"/>
    <property type="match status" value="1"/>
</dbReference>
<dbReference type="Proteomes" id="UP000218387">
    <property type="component" value="Chromosome"/>
</dbReference>
<evidence type="ECO:0000313" key="2">
    <source>
        <dbReference type="EMBL" id="QCT72406.1"/>
    </source>
</evidence>